<dbReference type="InterPro" id="IPR018640">
    <property type="entry name" value="DUF2063"/>
</dbReference>
<evidence type="ECO:0000313" key="3">
    <source>
        <dbReference type="Proteomes" id="UP000232163"/>
    </source>
</evidence>
<accession>A0A2N9W334</accession>
<dbReference type="OrthoDB" id="4146344at2"/>
<protein>
    <submittedName>
        <fullName evidence="2">DUF2063 domain-containing protein</fullName>
    </submittedName>
</protein>
<proteinExistence type="predicted"/>
<gene>
    <name evidence="2" type="ORF">B5P45_03915</name>
</gene>
<comment type="caution">
    <text evidence="2">The sequence shown here is derived from an EMBL/GenBank/DDBJ whole genome shotgun (WGS) entry which is preliminary data.</text>
</comment>
<reference evidence="2 3" key="1">
    <citation type="journal article" date="2017" name="Int J Environ Stud">
        <title>Does the Miocene-Pliocene relict legume Oxytropis triphylla form nitrogen-fixing nodules with a combination of bacterial strains?</title>
        <authorList>
            <person name="Safronova V."/>
            <person name="Belimov A."/>
            <person name="Sazanova A."/>
            <person name="Kuznetsova I."/>
            <person name="Popova J."/>
            <person name="Andronov E."/>
            <person name="Verkhozina A."/>
            <person name="Tikhonovich I."/>
        </authorList>
    </citation>
    <scope>NUCLEOTIDE SEQUENCE [LARGE SCALE GENOMIC DNA]</scope>
    <source>
        <strain evidence="2 3">Tri-38</strain>
    </source>
</reference>
<dbReference type="Proteomes" id="UP000232163">
    <property type="component" value="Unassembled WGS sequence"/>
</dbReference>
<dbReference type="RefSeq" id="WP_100001952.1">
    <property type="nucleotide sequence ID" value="NZ_CP017941.1"/>
</dbReference>
<sequence>MARLDFSIPDLSGIPSYAAAFALPLLDPDHATPVKVSGPNGKAAARRYNVYRNNVTVSLIEALAATFPATRRITGEDFFRALARSHIRASPPTSPLLFEYGRDFPAFIERYEYAQSLPWLADVARIERAWLDAYHAADVPPLLPQDLASIRPERLGEIVLVPHPATRIVFSPYPAVSIFAANRSSGPVGPIEATGPEAALVTRPALEVTVQILPPGGFTFLDHLIKGETFGEAVAAATAASAEFNLSANIVGMLQAGAFTAIHQGD</sequence>
<feature type="domain" description="Putative DNA-binding" evidence="1">
    <location>
        <begin position="19"/>
        <end position="108"/>
    </location>
</feature>
<dbReference type="AlphaFoldDB" id="A0A2N9W334"/>
<dbReference type="EMBL" id="MZMT01000007">
    <property type="protein sequence ID" value="PIO46152.1"/>
    <property type="molecule type" value="Genomic_DNA"/>
</dbReference>
<name>A0A2N9W334_9HYPH</name>
<dbReference type="Pfam" id="PF09836">
    <property type="entry name" value="DUF2063"/>
    <property type="match status" value="1"/>
</dbReference>
<evidence type="ECO:0000313" key="2">
    <source>
        <dbReference type="EMBL" id="PIO46152.1"/>
    </source>
</evidence>
<organism evidence="2 3">
    <name type="scientific">Phyllobacterium zundukense</name>
    <dbReference type="NCBI Taxonomy" id="1867719"/>
    <lineage>
        <taxon>Bacteria</taxon>
        <taxon>Pseudomonadati</taxon>
        <taxon>Pseudomonadota</taxon>
        <taxon>Alphaproteobacteria</taxon>
        <taxon>Hyphomicrobiales</taxon>
        <taxon>Phyllobacteriaceae</taxon>
        <taxon>Phyllobacterium</taxon>
    </lineage>
</organism>
<dbReference type="Gene3D" id="1.10.150.690">
    <property type="entry name" value="DUF2063"/>
    <property type="match status" value="1"/>
</dbReference>
<dbReference type="InterPro" id="IPR044922">
    <property type="entry name" value="DUF2063_N_sf"/>
</dbReference>
<keyword evidence="3" id="KW-1185">Reference proteome</keyword>
<evidence type="ECO:0000259" key="1">
    <source>
        <dbReference type="Pfam" id="PF09836"/>
    </source>
</evidence>
<dbReference type="KEGG" id="pht:BLM14_21415"/>